<organism evidence="12 13">
    <name type="scientific">Stutzerimonas kirkiae</name>
    <dbReference type="NCBI Taxonomy" id="2211392"/>
    <lineage>
        <taxon>Bacteria</taxon>
        <taxon>Pseudomonadati</taxon>
        <taxon>Pseudomonadota</taxon>
        <taxon>Gammaproteobacteria</taxon>
        <taxon>Pseudomonadales</taxon>
        <taxon>Pseudomonadaceae</taxon>
        <taxon>Stutzerimonas</taxon>
    </lineage>
</organism>
<evidence type="ECO:0000313" key="13">
    <source>
        <dbReference type="Proteomes" id="UP000292639"/>
    </source>
</evidence>
<keyword evidence="5 9" id="KW-0812">Transmembrane</keyword>
<dbReference type="EMBL" id="QJUP01000017">
    <property type="protein sequence ID" value="TBU94810.1"/>
    <property type="molecule type" value="Genomic_DNA"/>
</dbReference>
<dbReference type="InterPro" id="IPR049177">
    <property type="entry name" value="MgtC_SapB_SrpB_YhiD_N"/>
</dbReference>
<feature type="transmembrane region" description="Helical" evidence="9">
    <location>
        <begin position="67"/>
        <end position="84"/>
    </location>
</feature>
<evidence type="ECO:0000256" key="2">
    <source>
        <dbReference type="ARBA" id="ARBA00009298"/>
    </source>
</evidence>
<evidence type="ECO:0000256" key="8">
    <source>
        <dbReference type="ARBA" id="ARBA00025369"/>
    </source>
</evidence>
<evidence type="ECO:0000256" key="4">
    <source>
        <dbReference type="ARBA" id="ARBA00022475"/>
    </source>
</evidence>
<keyword evidence="9" id="KW-0997">Cell inner membrane</keyword>
<name>A0A4Q9R4D0_9GAMM</name>
<comment type="caution">
    <text evidence="12">The sequence shown here is derived from an EMBL/GenBank/DDBJ whole genome shotgun (WGS) entry which is preliminary data.</text>
</comment>
<dbReference type="Pfam" id="PF02308">
    <property type="entry name" value="MgtC"/>
    <property type="match status" value="1"/>
</dbReference>
<evidence type="ECO:0000259" key="11">
    <source>
        <dbReference type="Pfam" id="PF21770"/>
    </source>
</evidence>
<dbReference type="PANTHER" id="PTHR33778:SF3">
    <property type="entry name" value="PROTEIN MGTC"/>
    <property type="match status" value="1"/>
</dbReference>
<sequence length="236" mass="25324">MLAVSPLSSEILLHLALAALIGTCIGLERQWRHRLTGMTTNSLVALGAAIFTSLSLLFPEEGSSTRVAAQVVSGIGFLGAGVIIRDGFSVRGLSTAATLWCSAAVGTLAGAGYSLLAVQVGGLIVLTNLVLHPLANLINRHTLHATQEEQFYRVDLTCKTNDEARIRNLLLKSINHRKLRLQRLESHALDGSGLVEVSAVVFSLRREDELLEQLAGRFSLDPHISAAGWHAEHAPN</sequence>
<keyword evidence="12" id="KW-0489">Methyltransferase</keyword>
<protein>
    <recommendedName>
        <fullName evidence="3 9">Protein MgtC</fullName>
    </recommendedName>
</protein>
<evidence type="ECO:0000256" key="3">
    <source>
        <dbReference type="ARBA" id="ARBA00013833"/>
    </source>
</evidence>
<evidence type="ECO:0000256" key="7">
    <source>
        <dbReference type="ARBA" id="ARBA00023136"/>
    </source>
</evidence>
<dbReference type="Proteomes" id="UP000292639">
    <property type="component" value="Unassembled WGS sequence"/>
</dbReference>
<keyword evidence="4" id="KW-1003">Cell membrane</keyword>
<keyword evidence="13" id="KW-1185">Reference proteome</keyword>
<dbReference type="InterPro" id="IPR048640">
    <property type="entry name" value="MgtC-like_C"/>
</dbReference>
<dbReference type="PANTHER" id="PTHR33778">
    <property type="entry name" value="PROTEIN MGTC"/>
    <property type="match status" value="1"/>
</dbReference>
<keyword evidence="7 9" id="KW-0472">Membrane</keyword>
<dbReference type="InterPro" id="IPR003416">
    <property type="entry name" value="MgtC/SapB/SrpB/YhiD_fam"/>
</dbReference>
<accession>A0A4Q9R4D0</accession>
<comment type="function">
    <text evidence="8">Virulence factor required for growth in low Mg(2+) medium and for intramacrophage survival. May be involved in regulating membrane potential by activating Na(+)/K(+)-ATPase.</text>
</comment>
<dbReference type="GO" id="GO:0008168">
    <property type="term" value="F:methyltransferase activity"/>
    <property type="evidence" value="ECO:0007669"/>
    <property type="project" value="UniProtKB-KW"/>
</dbReference>
<evidence type="ECO:0000259" key="10">
    <source>
        <dbReference type="Pfam" id="PF02308"/>
    </source>
</evidence>
<dbReference type="GO" id="GO:0005886">
    <property type="term" value="C:plasma membrane"/>
    <property type="evidence" value="ECO:0007669"/>
    <property type="project" value="UniProtKB-SubCell"/>
</dbReference>
<feature type="domain" description="MgtC/SapB/SrpB/YhiD N-terminal" evidence="10">
    <location>
        <begin position="15"/>
        <end position="136"/>
    </location>
</feature>
<dbReference type="AlphaFoldDB" id="A0A4Q9R4D0"/>
<proteinExistence type="inferred from homology"/>
<feature type="transmembrane region" description="Helical" evidence="9">
    <location>
        <begin position="104"/>
        <end position="131"/>
    </location>
</feature>
<evidence type="ECO:0000256" key="1">
    <source>
        <dbReference type="ARBA" id="ARBA00004651"/>
    </source>
</evidence>
<dbReference type="Gene3D" id="3.30.70.260">
    <property type="match status" value="1"/>
</dbReference>
<dbReference type="OrthoDB" id="9811198at2"/>
<evidence type="ECO:0000256" key="6">
    <source>
        <dbReference type="ARBA" id="ARBA00022989"/>
    </source>
</evidence>
<gene>
    <name evidence="12" type="ORF">DNJ96_12715</name>
</gene>
<evidence type="ECO:0000256" key="9">
    <source>
        <dbReference type="RuleBase" id="RU365041"/>
    </source>
</evidence>
<dbReference type="PRINTS" id="PR01837">
    <property type="entry name" value="MGTCSAPBPROT"/>
</dbReference>
<evidence type="ECO:0000256" key="5">
    <source>
        <dbReference type="ARBA" id="ARBA00022692"/>
    </source>
</evidence>
<dbReference type="RefSeq" id="WP_131184777.1">
    <property type="nucleotide sequence ID" value="NZ_QJUO01000017.1"/>
</dbReference>
<feature type="transmembrane region" description="Helical" evidence="9">
    <location>
        <begin position="42"/>
        <end position="58"/>
    </location>
</feature>
<keyword evidence="6 9" id="KW-1133">Transmembrane helix</keyword>
<dbReference type="GO" id="GO:0032259">
    <property type="term" value="P:methylation"/>
    <property type="evidence" value="ECO:0007669"/>
    <property type="project" value="UniProtKB-KW"/>
</dbReference>
<comment type="similarity">
    <text evidence="2 9">Belongs to the MgtC/SapB family.</text>
</comment>
<keyword evidence="12" id="KW-0808">Transferase</keyword>
<evidence type="ECO:0000313" key="12">
    <source>
        <dbReference type="EMBL" id="TBU94810.1"/>
    </source>
</evidence>
<comment type="subcellular location">
    <subcellularLocation>
        <location evidence="9">Cell inner membrane</location>
        <topology evidence="9">Multi-pass membrane protein</topology>
    </subcellularLocation>
    <subcellularLocation>
        <location evidence="1">Cell membrane</location>
        <topology evidence="1">Multi-pass membrane protein</topology>
    </subcellularLocation>
</comment>
<reference evidence="12 13" key="1">
    <citation type="submission" date="2018-06" db="EMBL/GenBank/DDBJ databases">
        <title>Three novel Pseudomonas species isolated from symptomatic oak.</title>
        <authorList>
            <person name="Bueno-Gonzalez V."/>
            <person name="Brady C."/>
        </authorList>
    </citation>
    <scope>NUCLEOTIDE SEQUENCE [LARGE SCALE GENOMIC DNA]</scope>
    <source>
        <strain evidence="12 13">P17C</strain>
    </source>
</reference>
<dbReference type="Pfam" id="PF21770">
    <property type="entry name" value="MgtC_SapB_C"/>
    <property type="match status" value="1"/>
</dbReference>
<feature type="domain" description="MgtC-like C-terminal" evidence="11">
    <location>
        <begin position="152"/>
        <end position="229"/>
    </location>
</feature>